<evidence type="ECO:0008006" key="4">
    <source>
        <dbReference type="Google" id="ProtNLM"/>
    </source>
</evidence>
<feature type="region of interest" description="Disordered" evidence="1">
    <location>
        <begin position="1"/>
        <end position="27"/>
    </location>
</feature>
<dbReference type="InParanoid" id="A0A1Y2FTY3"/>
<keyword evidence="3" id="KW-1185">Reference proteome</keyword>
<dbReference type="Gene3D" id="2.60.40.640">
    <property type="match status" value="1"/>
</dbReference>
<organism evidence="2 3">
    <name type="scientific">Leucosporidium creatinivorum</name>
    <dbReference type="NCBI Taxonomy" id="106004"/>
    <lineage>
        <taxon>Eukaryota</taxon>
        <taxon>Fungi</taxon>
        <taxon>Dikarya</taxon>
        <taxon>Basidiomycota</taxon>
        <taxon>Pucciniomycotina</taxon>
        <taxon>Microbotryomycetes</taxon>
        <taxon>Leucosporidiales</taxon>
        <taxon>Leucosporidium</taxon>
    </lineage>
</organism>
<sequence>MPTHSETLPQYSRRAPGATTPQNANLPPQRLHVHISRSKKLELQVKARGEDHVVLSQTEVGGDVWIEGKLVVTLPQPEQISFLRLRVKGVVRTMVMKVHGSGRHPVGDEVVICEDGEDLWTPEMTLLNNESVDPNKLQGTFTFPYRLKIPGRIRSAQGPDPTSPRRTRSTPPSFVLSGNASEGGGKGVEWASCRYYLKVTMGRKGLLKVNERFIVPLVYVPRHSEPEMSAMRTVALAEGRPTPSPQDDPLGWNGQKIRHIVKRGMFAGKRAWYDAALLLPAPATFARLSTVPFAIKLTSSDPSTTTRFPLTSLTAYLVQRTHISAQGLSNAHDSVVAQGTLEEDGPSEGSAVERDREGEVEPAVWEKRFKGSLSLSKAVGSSFRAPNLTVQFLVAIYITVPGAGNDAELVLPIEIVSSSPVVYAARAPRAVPLPPTAAGPIPIPAPSAPVAAEGGGGVGAAALSPDEMGLPPSYFQVLEEEERNR</sequence>
<feature type="compositionally biased region" description="Polar residues" evidence="1">
    <location>
        <begin position="1"/>
        <end position="10"/>
    </location>
</feature>
<protein>
    <recommendedName>
        <fullName evidence="4">Arrestin-like N-terminal domain-containing protein</fullName>
    </recommendedName>
</protein>
<comment type="caution">
    <text evidence="2">The sequence shown here is derived from an EMBL/GenBank/DDBJ whole genome shotgun (WGS) entry which is preliminary data.</text>
</comment>
<proteinExistence type="predicted"/>
<accession>A0A1Y2FTY3</accession>
<dbReference type="OrthoDB" id="2534001at2759"/>
<gene>
    <name evidence="2" type="ORF">BCR35DRAFT_38591</name>
</gene>
<dbReference type="InterPro" id="IPR014752">
    <property type="entry name" value="Arrestin-like_C"/>
</dbReference>
<evidence type="ECO:0000256" key="1">
    <source>
        <dbReference type="SAM" id="MobiDB-lite"/>
    </source>
</evidence>
<dbReference type="EMBL" id="MCGR01000013">
    <property type="protein sequence ID" value="ORY87438.1"/>
    <property type="molecule type" value="Genomic_DNA"/>
</dbReference>
<reference evidence="2 3" key="1">
    <citation type="submission" date="2016-07" db="EMBL/GenBank/DDBJ databases">
        <title>Pervasive Adenine N6-methylation of Active Genes in Fungi.</title>
        <authorList>
            <consortium name="DOE Joint Genome Institute"/>
            <person name="Mondo S.J."/>
            <person name="Dannebaum R.O."/>
            <person name="Kuo R.C."/>
            <person name="Labutti K."/>
            <person name="Haridas S."/>
            <person name="Kuo A."/>
            <person name="Salamov A."/>
            <person name="Ahrendt S.R."/>
            <person name="Lipzen A."/>
            <person name="Sullivan W."/>
            <person name="Andreopoulos W.B."/>
            <person name="Clum A."/>
            <person name="Lindquist E."/>
            <person name="Daum C."/>
            <person name="Ramamoorthy G.K."/>
            <person name="Gryganskyi A."/>
            <person name="Culley D."/>
            <person name="Magnuson J.K."/>
            <person name="James T.Y."/>
            <person name="O'Malley M.A."/>
            <person name="Stajich J.E."/>
            <person name="Spatafora J.W."/>
            <person name="Visel A."/>
            <person name="Grigoriev I.V."/>
        </authorList>
    </citation>
    <scope>NUCLEOTIDE SEQUENCE [LARGE SCALE GENOMIC DNA]</scope>
    <source>
        <strain evidence="2 3">62-1032</strain>
    </source>
</reference>
<feature type="region of interest" description="Disordered" evidence="1">
    <location>
        <begin position="152"/>
        <end position="181"/>
    </location>
</feature>
<name>A0A1Y2FTY3_9BASI</name>
<evidence type="ECO:0000313" key="3">
    <source>
        <dbReference type="Proteomes" id="UP000193467"/>
    </source>
</evidence>
<dbReference type="AlphaFoldDB" id="A0A1Y2FTY3"/>
<evidence type="ECO:0000313" key="2">
    <source>
        <dbReference type="EMBL" id="ORY87438.1"/>
    </source>
</evidence>
<dbReference type="Proteomes" id="UP000193467">
    <property type="component" value="Unassembled WGS sequence"/>
</dbReference>